<name>A0AAE3QI82_9BACT</name>
<evidence type="ECO:0000313" key="4">
    <source>
        <dbReference type="Proteomes" id="UP001241110"/>
    </source>
</evidence>
<evidence type="ECO:0000256" key="1">
    <source>
        <dbReference type="SAM" id="MobiDB-lite"/>
    </source>
</evidence>
<keyword evidence="2" id="KW-1133">Transmembrane helix</keyword>
<protein>
    <submittedName>
        <fullName evidence="3">Uncharacterized protein</fullName>
    </submittedName>
</protein>
<accession>A0AAE3QI82</accession>
<feature type="compositionally biased region" description="Polar residues" evidence="1">
    <location>
        <begin position="108"/>
        <end position="117"/>
    </location>
</feature>
<evidence type="ECO:0000313" key="3">
    <source>
        <dbReference type="EMBL" id="MDJ1479827.1"/>
    </source>
</evidence>
<dbReference type="RefSeq" id="WP_313976326.1">
    <property type="nucleotide sequence ID" value="NZ_JASJOS010000002.1"/>
</dbReference>
<feature type="compositionally biased region" description="Basic residues" evidence="1">
    <location>
        <begin position="94"/>
        <end position="106"/>
    </location>
</feature>
<comment type="caution">
    <text evidence="3">The sequence shown here is derived from an EMBL/GenBank/DDBJ whole genome shotgun (WGS) entry which is preliminary data.</text>
</comment>
<feature type="region of interest" description="Disordered" evidence="1">
    <location>
        <begin position="94"/>
        <end position="117"/>
    </location>
</feature>
<feature type="transmembrane region" description="Helical" evidence="2">
    <location>
        <begin position="21"/>
        <end position="43"/>
    </location>
</feature>
<organism evidence="3 4">
    <name type="scientific">Xanthocytophaga flava</name>
    <dbReference type="NCBI Taxonomy" id="3048013"/>
    <lineage>
        <taxon>Bacteria</taxon>
        <taxon>Pseudomonadati</taxon>
        <taxon>Bacteroidota</taxon>
        <taxon>Cytophagia</taxon>
        <taxon>Cytophagales</taxon>
        <taxon>Rhodocytophagaceae</taxon>
        <taxon>Xanthocytophaga</taxon>
    </lineage>
</organism>
<keyword evidence="2" id="KW-0472">Membrane</keyword>
<dbReference type="EMBL" id="JASJOS010000002">
    <property type="protein sequence ID" value="MDJ1479827.1"/>
    <property type="molecule type" value="Genomic_DNA"/>
</dbReference>
<feature type="transmembrane region" description="Helical" evidence="2">
    <location>
        <begin position="55"/>
        <end position="77"/>
    </location>
</feature>
<sequence>MYLPEKKAPYKQQKWSLYKRWQVFAPLGLALCCFGLCLVSETSHIMHGGVPTTRWVVQGTISLVIFCSGLAFFGEAVKCRALYEMRRALKKHQKKRLKDFKAKGKPNKSGTKSEPNT</sequence>
<dbReference type="AlphaFoldDB" id="A0AAE3QI82"/>
<proteinExistence type="predicted"/>
<keyword evidence="2" id="KW-0812">Transmembrane</keyword>
<gene>
    <name evidence="3" type="ORF">QNI16_04965</name>
</gene>
<reference evidence="3" key="1">
    <citation type="submission" date="2023-05" db="EMBL/GenBank/DDBJ databases">
        <authorList>
            <person name="Zhang X."/>
        </authorList>
    </citation>
    <scope>NUCLEOTIDE SEQUENCE</scope>
    <source>
        <strain evidence="3">YF14B1</strain>
    </source>
</reference>
<evidence type="ECO:0000256" key="2">
    <source>
        <dbReference type="SAM" id="Phobius"/>
    </source>
</evidence>
<dbReference type="Proteomes" id="UP001241110">
    <property type="component" value="Unassembled WGS sequence"/>
</dbReference>